<dbReference type="EMBL" id="BAABME010000850">
    <property type="protein sequence ID" value="GAA0145918.1"/>
    <property type="molecule type" value="Genomic_DNA"/>
</dbReference>
<sequence>MKQLETLCADAADLLEHTAVLSATDSMGKTVEPFNISINIGDVSNGVDNPDGINVDVSSVDDTVTDAGKQASIENFDEGRPTVIDIGNDTKKDENVTPSIRDTAMEDAEVVTSMDVPSVDGIGNVAEGREDVTPNVAATGARAEVEIPKAVGQEKKKSKKRKYKSNADEGEASEPKKKLSKKERASKKSRSVERNARRATEETTGAIEQNEAGNDEAEQGSDNEDIDAVIIRRRKAKGKLKINENRSRVGNKRVSKNVTTVSIENVALNSEEEEAKWRFVASRRIDAEKMLSENTKKNTDIMSILEDASIMPTVKTVGPYYPTLVREFICNMIEEIDDPKSPNFQKVTLRNCTIEFSPSIIDAYLGELMGVKQGPN</sequence>
<proteinExistence type="predicted"/>
<feature type="region of interest" description="Disordered" evidence="1">
    <location>
        <begin position="147"/>
        <end position="226"/>
    </location>
</feature>
<feature type="compositionally biased region" description="Basic residues" evidence="1">
    <location>
        <begin position="178"/>
        <end position="189"/>
    </location>
</feature>
<dbReference type="Proteomes" id="UP001454036">
    <property type="component" value="Unassembled WGS sequence"/>
</dbReference>
<comment type="caution">
    <text evidence="2">The sequence shown here is derived from an EMBL/GenBank/DDBJ whole genome shotgun (WGS) entry which is preliminary data.</text>
</comment>
<feature type="compositionally biased region" description="Basic and acidic residues" evidence="1">
    <location>
        <begin position="190"/>
        <end position="201"/>
    </location>
</feature>
<feature type="compositionally biased region" description="Acidic residues" evidence="1">
    <location>
        <begin position="213"/>
        <end position="226"/>
    </location>
</feature>
<reference evidence="2 3" key="1">
    <citation type="submission" date="2024-01" db="EMBL/GenBank/DDBJ databases">
        <title>The complete chloroplast genome sequence of Lithospermum erythrorhizon: insights into the phylogenetic relationship among Boraginaceae species and the maternal lineages of purple gromwells.</title>
        <authorList>
            <person name="Okada T."/>
            <person name="Watanabe K."/>
        </authorList>
    </citation>
    <scope>NUCLEOTIDE SEQUENCE [LARGE SCALE GENOMIC DNA]</scope>
</reference>
<name>A0AAV3P3W2_LITER</name>
<accession>A0AAV3P3W2</accession>
<protein>
    <submittedName>
        <fullName evidence="2">Uncharacterized protein</fullName>
    </submittedName>
</protein>
<evidence type="ECO:0000256" key="1">
    <source>
        <dbReference type="SAM" id="MobiDB-lite"/>
    </source>
</evidence>
<evidence type="ECO:0000313" key="3">
    <source>
        <dbReference type="Proteomes" id="UP001454036"/>
    </source>
</evidence>
<organism evidence="2 3">
    <name type="scientific">Lithospermum erythrorhizon</name>
    <name type="common">Purple gromwell</name>
    <name type="synonym">Lithospermum officinale var. erythrorhizon</name>
    <dbReference type="NCBI Taxonomy" id="34254"/>
    <lineage>
        <taxon>Eukaryota</taxon>
        <taxon>Viridiplantae</taxon>
        <taxon>Streptophyta</taxon>
        <taxon>Embryophyta</taxon>
        <taxon>Tracheophyta</taxon>
        <taxon>Spermatophyta</taxon>
        <taxon>Magnoliopsida</taxon>
        <taxon>eudicotyledons</taxon>
        <taxon>Gunneridae</taxon>
        <taxon>Pentapetalae</taxon>
        <taxon>asterids</taxon>
        <taxon>lamiids</taxon>
        <taxon>Boraginales</taxon>
        <taxon>Boraginaceae</taxon>
        <taxon>Boraginoideae</taxon>
        <taxon>Lithospermeae</taxon>
        <taxon>Lithospermum</taxon>
    </lineage>
</organism>
<gene>
    <name evidence="2" type="ORF">LIER_05992</name>
</gene>
<dbReference type="AlphaFoldDB" id="A0AAV3P3W2"/>
<keyword evidence="3" id="KW-1185">Reference proteome</keyword>
<evidence type="ECO:0000313" key="2">
    <source>
        <dbReference type="EMBL" id="GAA0145918.1"/>
    </source>
</evidence>